<sequence length="277" mass="32521">MRWHKDKLVETDDVLRHPVDMERWKHFDCEFPDFASDSRNMHLGLASDRVEYERYQACPICIGDRLSFGYKVEYLLWDIDYFSENHIRRRVGYTMESWMYPIEISLRTLKQSVQNKAHPKGSIVEAYVMNESNTFCNTDTFCSYYVSVIETQFTRDEQNDDFIPDDEVIGEFKIFKQKVQPLVDYVENEQLNVLEIVVDQRVDEHVEDNTLCRLDINPTMVERPIVVDVGKEWIDVVKGDLQRHFVLDFNDQAMNTKLAPEDAHVSSSSTSVLLLKG</sequence>
<accession>A0A5A7TZD9</accession>
<reference evidence="2 3" key="1">
    <citation type="submission" date="2019-08" db="EMBL/GenBank/DDBJ databases">
        <title>Draft genome sequences of two oriental melons (Cucumis melo L. var makuwa).</title>
        <authorList>
            <person name="Kwon S.-Y."/>
        </authorList>
    </citation>
    <scope>NUCLEOTIDE SEQUENCE [LARGE SCALE GENOMIC DNA]</scope>
    <source>
        <strain evidence="3">cv. SW 3</strain>
        <tissue evidence="2">Leaf</tissue>
    </source>
</reference>
<dbReference type="EMBL" id="SSTE01014001">
    <property type="protein sequence ID" value="KAA0046599.1"/>
    <property type="molecule type" value="Genomic_DNA"/>
</dbReference>
<dbReference type="Pfam" id="PF13960">
    <property type="entry name" value="DUF4218"/>
    <property type="match status" value="1"/>
</dbReference>
<evidence type="ECO:0000313" key="2">
    <source>
        <dbReference type="EMBL" id="KAA0046599.1"/>
    </source>
</evidence>
<dbReference type="Pfam" id="PF02992">
    <property type="entry name" value="Transposase_21"/>
    <property type="match status" value="1"/>
</dbReference>
<comment type="caution">
    <text evidence="2">The sequence shown here is derived from an EMBL/GenBank/DDBJ whole genome shotgun (WGS) entry which is preliminary data.</text>
</comment>
<name>A0A5A7TZD9_CUCMM</name>
<dbReference type="InterPro" id="IPR004242">
    <property type="entry name" value="Transposase_21"/>
</dbReference>
<protein>
    <recommendedName>
        <fullName evidence="1">DUF4218 domain-containing protein</fullName>
    </recommendedName>
</protein>
<dbReference type="OrthoDB" id="1878503at2759"/>
<proteinExistence type="predicted"/>
<feature type="domain" description="DUF4218" evidence="1">
    <location>
        <begin position="94"/>
        <end position="159"/>
    </location>
</feature>
<dbReference type="Proteomes" id="UP000321393">
    <property type="component" value="Unassembled WGS sequence"/>
</dbReference>
<organism evidence="2 3">
    <name type="scientific">Cucumis melo var. makuwa</name>
    <name type="common">Oriental melon</name>
    <dbReference type="NCBI Taxonomy" id="1194695"/>
    <lineage>
        <taxon>Eukaryota</taxon>
        <taxon>Viridiplantae</taxon>
        <taxon>Streptophyta</taxon>
        <taxon>Embryophyta</taxon>
        <taxon>Tracheophyta</taxon>
        <taxon>Spermatophyta</taxon>
        <taxon>Magnoliopsida</taxon>
        <taxon>eudicotyledons</taxon>
        <taxon>Gunneridae</taxon>
        <taxon>Pentapetalae</taxon>
        <taxon>rosids</taxon>
        <taxon>fabids</taxon>
        <taxon>Cucurbitales</taxon>
        <taxon>Cucurbitaceae</taxon>
        <taxon>Benincaseae</taxon>
        <taxon>Cucumis</taxon>
    </lineage>
</organism>
<dbReference type="PANTHER" id="PTHR48258">
    <property type="entry name" value="DUF4218 DOMAIN-CONTAINING PROTEIN-RELATED"/>
    <property type="match status" value="1"/>
</dbReference>
<dbReference type="AlphaFoldDB" id="A0A5A7TZD9"/>
<dbReference type="InterPro" id="IPR025452">
    <property type="entry name" value="DUF4218"/>
</dbReference>
<evidence type="ECO:0000313" key="3">
    <source>
        <dbReference type="Proteomes" id="UP000321393"/>
    </source>
</evidence>
<evidence type="ECO:0000259" key="1">
    <source>
        <dbReference type="Pfam" id="PF13960"/>
    </source>
</evidence>
<gene>
    <name evidence="2" type="ORF">E6C27_scaffold114G001400</name>
</gene>